<dbReference type="EnsemblMetazoa" id="MESCA009164-RA">
    <property type="protein sequence ID" value="MESCA009164-PA"/>
    <property type="gene ID" value="MESCA009164"/>
</dbReference>
<name>T1GZ67_MEGSC</name>
<evidence type="ECO:0000313" key="2">
    <source>
        <dbReference type="EnsemblMetazoa" id="MESCA009164-PA"/>
    </source>
</evidence>
<feature type="compositionally biased region" description="Polar residues" evidence="1">
    <location>
        <begin position="35"/>
        <end position="49"/>
    </location>
</feature>
<organism evidence="2 3">
    <name type="scientific">Megaselia scalaris</name>
    <name type="common">Humpbacked fly</name>
    <name type="synonym">Phora scalaris</name>
    <dbReference type="NCBI Taxonomy" id="36166"/>
    <lineage>
        <taxon>Eukaryota</taxon>
        <taxon>Metazoa</taxon>
        <taxon>Ecdysozoa</taxon>
        <taxon>Arthropoda</taxon>
        <taxon>Hexapoda</taxon>
        <taxon>Insecta</taxon>
        <taxon>Pterygota</taxon>
        <taxon>Neoptera</taxon>
        <taxon>Endopterygota</taxon>
        <taxon>Diptera</taxon>
        <taxon>Brachycera</taxon>
        <taxon>Muscomorpha</taxon>
        <taxon>Platypezoidea</taxon>
        <taxon>Phoridae</taxon>
        <taxon>Megaseliini</taxon>
        <taxon>Megaselia</taxon>
    </lineage>
</organism>
<dbReference type="STRING" id="36166.T1GZ67"/>
<accession>T1GZ67</accession>
<evidence type="ECO:0000313" key="3">
    <source>
        <dbReference type="Proteomes" id="UP000015102"/>
    </source>
</evidence>
<reference evidence="2" key="2">
    <citation type="submission" date="2015-06" db="UniProtKB">
        <authorList>
            <consortium name="EnsemblMetazoa"/>
        </authorList>
    </citation>
    <scope>IDENTIFICATION</scope>
</reference>
<dbReference type="EMBL" id="CAQQ02387621">
    <property type="status" value="NOT_ANNOTATED_CDS"/>
    <property type="molecule type" value="Genomic_DNA"/>
</dbReference>
<feature type="compositionally biased region" description="Polar residues" evidence="1">
    <location>
        <begin position="9"/>
        <end position="20"/>
    </location>
</feature>
<evidence type="ECO:0000256" key="1">
    <source>
        <dbReference type="SAM" id="MobiDB-lite"/>
    </source>
</evidence>
<sequence length="116" mass="13045">MDISEDNDQPSAGQTQQQQLFIGPSVFGQVPAGPGSTQFPSPESQNQNRPPADFDIDSLLLQKFSCLGTTDHDDLIKQFQIIMNNQINSETARFFLEMSNCRPTSVKHFGHKREYL</sequence>
<proteinExistence type="predicted"/>
<reference evidence="3" key="1">
    <citation type="submission" date="2013-02" db="EMBL/GenBank/DDBJ databases">
        <authorList>
            <person name="Hughes D."/>
        </authorList>
    </citation>
    <scope>NUCLEOTIDE SEQUENCE</scope>
    <source>
        <strain>Durham</strain>
        <strain evidence="3">NC isolate 2 -- Noor lab</strain>
    </source>
</reference>
<dbReference type="HOGENOM" id="CLU_2099646_0_0_1"/>
<dbReference type="AlphaFoldDB" id="T1GZ67"/>
<protein>
    <submittedName>
        <fullName evidence="2">Uncharacterized protein</fullName>
    </submittedName>
</protein>
<dbReference type="Proteomes" id="UP000015102">
    <property type="component" value="Unassembled WGS sequence"/>
</dbReference>
<feature type="region of interest" description="Disordered" evidence="1">
    <location>
        <begin position="1"/>
        <end position="54"/>
    </location>
</feature>
<keyword evidence="3" id="KW-1185">Reference proteome</keyword>
<dbReference type="Gene3D" id="1.10.8.10">
    <property type="entry name" value="DNA helicase RuvA subunit, C-terminal domain"/>
    <property type="match status" value="1"/>
</dbReference>